<dbReference type="GO" id="GO:0046872">
    <property type="term" value="F:metal ion binding"/>
    <property type="evidence" value="ECO:0007669"/>
    <property type="project" value="UniProtKB-KW"/>
</dbReference>
<dbReference type="GO" id="GO:0005975">
    <property type="term" value="P:carbohydrate metabolic process"/>
    <property type="evidence" value="ECO:0007669"/>
    <property type="project" value="InterPro"/>
</dbReference>
<evidence type="ECO:0000256" key="1">
    <source>
        <dbReference type="ARBA" id="ARBA00001941"/>
    </source>
</evidence>
<dbReference type="PANTHER" id="PTHR46471">
    <property type="entry name" value="CHITIN DEACETYLASE"/>
    <property type="match status" value="1"/>
</dbReference>
<dbReference type="CDD" id="cd10951">
    <property type="entry name" value="CE4_ClCDA_like"/>
    <property type="match status" value="1"/>
</dbReference>
<dbReference type="OrthoDB" id="2125469at2759"/>
<feature type="signal peptide" evidence="8">
    <location>
        <begin position="1"/>
        <end position="20"/>
    </location>
</feature>
<dbReference type="PROSITE" id="PS51677">
    <property type="entry name" value="NODB"/>
    <property type="match status" value="1"/>
</dbReference>
<feature type="compositionally biased region" description="Basic and acidic residues" evidence="7">
    <location>
        <begin position="302"/>
        <end position="315"/>
    </location>
</feature>
<dbReference type="PhylomeDB" id="A0A0A2KJ64"/>
<dbReference type="PANTHER" id="PTHR46471:SF2">
    <property type="entry name" value="CHITIN DEACETYLASE-RELATED"/>
    <property type="match status" value="1"/>
</dbReference>
<feature type="region of interest" description="Disordered" evidence="7">
    <location>
        <begin position="283"/>
        <end position="315"/>
    </location>
</feature>
<evidence type="ECO:0000256" key="2">
    <source>
        <dbReference type="ARBA" id="ARBA00022723"/>
    </source>
</evidence>
<accession>A0A0A2KJ64</accession>
<evidence type="ECO:0000256" key="7">
    <source>
        <dbReference type="SAM" id="MobiDB-lite"/>
    </source>
</evidence>
<dbReference type="GO" id="GO:0016810">
    <property type="term" value="F:hydrolase activity, acting on carbon-nitrogen (but not peptide) bonds"/>
    <property type="evidence" value="ECO:0007669"/>
    <property type="project" value="InterPro"/>
</dbReference>
<proteinExistence type="predicted"/>
<evidence type="ECO:0000256" key="4">
    <source>
        <dbReference type="ARBA" id="ARBA00022801"/>
    </source>
</evidence>
<evidence type="ECO:0000256" key="6">
    <source>
        <dbReference type="ARBA" id="ARBA00023285"/>
    </source>
</evidence>
<keyword evidence="4 10" id="KW-0378">Hydrolase</keyword>
<protein>
    <submittedName>
        <fullName evidence="10">Glycoside hydrolase/deacetylase, beta/alpha-barrel</fullName>
    </submittedName>
</protein>
<keyword evidence="11" id="KW-1185">Reference proteome</keyword>
<dbReference type="InterPro" id="IPR002509">
    <property type="entry name" value="NODB_dom"/>
</dbReference>
<comment type="caution">
    <text evidence="10">The sequence shown here is derived from an EMBL/GenBank/DDBJ whole genome shotgun (WGS) entry which is preliminary data.</text>
</comment>
<organism evidence="10 11">
    <name type="scientific">Penicillium italicum</name>
    <name type="common">Blue mold</name>
    <dbReference type="NCBI Taxonomy" id="40296"/>
    <lineage>
        <taxon>Eukaryota</taxon>
        <taxon>Fungi</taxon>
        <taxon>Dikarya</taxon>
        <taxon>Ascomycota</taxon>
        <taxon>Pezizomycotina</taxon>
        <taxon>Eurotiomycetes</taxon>
        <taxon>Eurotiomycetidae</taxon>
        <taxon>Eurotiales</taxon>
        <taxon>Aspergillaceae</taxon>
        <taxon>Penicillium</taxon>
    </lineage>
</organism>
<feature type="domain" description="NodB homology" evidence="9">
    <location>
        <begin position="59"/>
        <end position="243"/>
    </location>
</feature>
<evidence type="ECO:0000256" key="5">
    <source>
        <dbReference type="ARBA" id="ARBA00023277"/>
    </source>
</evidence>
<evidence type="ECO:0000313" key="11">
    <source>
        <dbReference type="Proteomes" id="UP000030104"/>
    </source>
</evidence>
<gene>
    <name evidence="10" type="ORF">PITC_044900</name>
</gene>
<evidence type="ECO:0000256" key="8">
    <source>
        <dbReference type="SAM" id="SignalP"/>
    </source>
</evidence>
<name>A0A0A2KJ64_PENIT</name>
<sequence>MHFLAHLIPFLLSAITLSEAAPTGNSINTNTTANTTNNTQLNASKLPVGAILTHCTTPGTIALTFDDGPYIYTPQILDTLAEHGARATFFLNGHNRGHIYASPEIVQRTLMEGHQLGSHTWNHLSLDTLPYDEIVDQMTILEEAFIRILGFFPTYMRPPFLRHTPVVLGAMADLGYHVIGASVDTKDYENDNPDTNWISFEKFKREVDAGGTIVLAHDAHQYTVEILVDNMLAHVERRGLSAVTVGECLGDPSEYWYRTGRTQIQSLSGATRTLTLETLSAEGKRRAISPAPGSLGTRKKTARDNKSDGESLSAADKDTASLNIKSLKAARQTKETSFRPVDLGGKDWLKTEGQEAMLAAYLGFTNTTDLRKFAISWVCLAAEKYFRESAKGMRKDVPFMLLSNPVNKSQFAGVTTAPETVWPYKETDEDAQKNVQKRWIVAWCLFKMASDVDVYNENTLEENERRTKLEQAEFLERHTSEFARLDLTFPSETVGFPSPNLGPLKDTPENELEVFNRCWEVLRYLAFGLFKSNWKKRFGSTNAISNGTTVNQSNFPTWMQTPDKTVQSGLGTIGAALQTDKLSPVKVMLRWIRDARDPRNEETEQAIRDAELRGIPIPTTDQVLPWDPRLCTSACQFRDKIRRFLGCRELGLNLQVLRLKFYNIAEDLYFDQDASYLSLDELRDSMSNPANYNFLLWVKLEPFDTQDPLANIFEDTEFPAEM</sequence>
<evidence type="ECO:0000313" key="10">
    <source>
        <dbReference type="EMBL" id="KGO67814.1"/>
    </source>
</evidence>
<keyword evidence="2" id="KW-0479">Metal-binding</keyword>
<keyword evidence="6" id="KW-0170">Cobalt</keyword>
<dbReference type="InterPro" id="IPR011330">
    <property type="entry name" value="Glyco_hydro/deAcase_b/a-brl"/>
</dbReference>
<keyword evidence="3 8" id="KW-0732">Signal</keyword>
<dbReference type="EMBL" id="JQGA01001258">
    <property type="protein sequence ID" value="KGO67814.1"/>
    <property type="molecule type" value="Genomic_DNA"/>
</dbReference>
<keyword evidence="5" id="KW-0119">Carbohydrate metabolism</keyword>
<dbReference type="HOGENOM" id="CLU_383144_0_0_1"/>
<comment type="cofactor">
    <cofactor evidence="1">
        <name>Co(2+)</name>
        <dbReference type="ChEBI" id="CHEBI:48828"/>
    </cofactor>
</comment>
<dbReference type="Proteomes" id="UP000030104">
    <property type="component" value="Unassembled WGS sequence"/>
</dbReference>
<dbReference type="Pfam" id="PF01522">
    <property type="entry name" value="Polysacc_deac_1"/>
    <property type="match status" value="1"/>
</dbReference>
<feature type="chain" id="PRO_5001989442" evidence="8">
    <location>
        <begin position="21"/>
        <end position="722"/>
    </location>
</feature>
<evidence type="ECO:0000256" key="3">
    <source>
        <dbReference type="ARBA" id="ARBA00022729"/>
    </source>
</evidence>
<dbReference type="SUPFAM" id="SSF88713">
    <property type="entry name" value="Glycoside hydrolase/deacetylase"/>
    <property type="match status" value="1"/>
</dbReference>
<evidence type="ECO:0000259" key="9">
    <source>
        <dbReference type="PROSITE" id="PS51677"/>
    </source>
</evidence>
<dbReference type="Gene3D" id="3.20.20.370">
    <property type="entry name" value="Glycoside hydrolase/deacetylase"/>
    <property type="match status" value="1"/>
</dbReference>
<reference evidence="10 11" key="1">
    <citation type="journal article" date="2015" name="Mol. Plant Microbe Interact.">
        <title>Genome, transcriptome, and functional analyses of Penicillium expansum provide new insights into secondary metabolism and pathogenicity.</title>
        <authorList>
            <person name="Ballester A.R."/>
            <person name="Marcet-Houben M."/>
            <person name="Levin E."/>
            <person name="Sela N."/>
            <person name="Selma-Lazaro C."/>
            <person name="Carmona L."/>
            <person name="Wisniewski M."/>
            <person name="Droby S."/>
            <person name="Gonzalez-Candelas L."/>
            <person name="Gabaldon T."/>
        </authorList>
    </citation>
    <scope>NUCLEOTIDE SEQUENCE [LARGE SCALE GENOMIC DNA]</scope>
    <source>
        <strain evidence="10 11">PHI-1</strain>
    </source>
</reference>
<dbReference type="STRING" id="40296.A0A0A2KJ64"/>
<dbReference type="AlphaFoldDB" id="A0A0A2KJ64"/>